<sequence length="23" mass="2706">DLSPEEFQEKLSKGEIKRFVVKV</sequence>
<evidence type="ECO:0000313" key="1">
    <source>
        <dbReference type="EMBL" id="CEJ06315.1"/>
    </source>
</evidence>
<gene>
    <name evidence="1" type="ORF">DEACI_0763</name>
</gene>
<proteinExistence type="predicted"/>
<dbReference type="EMBL" id="CDGJ01000020">
    <property type="protein sequence ID" value="CEJ06315.1"/>
    <property type="molecule type" value="Genomic_DNA"/>
</dbReference>
<evidence type="ECO:0000313" key="2">
    <source>
        <dbReference type="Proteomes" id="UP001071230"/>
    </source>
</evidence>
<reference evidence="1" key="1">
    <citation type="submission" date="2014-11" db="EMBL/GenBank/DDBJ databases">
        <authorList>
            <person name="Hornung B.V."/>
        </authorList>
    </citation>
    <scope>NUCLEOTIDE SEQUENCE</scope>
    <source>
        <strain evidence="1">INE</strain>
    </source>
</reference>
<organism evidence="1 2">
    <name type="scientific">Acididesulfobacillus acetoxydans</name>
    <dbReference type="NCBI Taxonomy" id="1561005"/>
    <lineage>
        <taxon>Bacteria</taxon>
        <taxon>Bacillati</taxon>
        <taxon>Bacillota</taxon>
        <taxon>Clostridia</taxon>
        <taxon>Eubacteriales</taxon>
        <taxon>Peptococcaceae</taxon>
        <taxon>Acididesulfobacillus</taxon>
    </lineage>
</organism>
<comment type="caution">
    <text evidence="1">The sequence shown here is derived from an EMBL/GenBank/DDBJ whole genome shotgun (WGS) entry which is preliminary data.</text>
</comment>
<accession>A0ABM9R9Z4</accession>
<name>A0ABM9R9Z4_9FIRM</name>
<keyword evidence="2" id="KW-1185">Reference proteome</keyword>
<feature type="non-terminal residue" evidence="1">
    <location>
        <position position="1"/>
    </location>
</feature>
<dbReference type="Proteomes" id="UP001071230">
    <property type="component" value="Unassembled WGS sequence"/>
</dbReference>
<protein>
    <submittedName>
        <fullName evidence="1">Uncharacterized protein</fullName>
    </submittedName>
</protein>